<name>A0A7Y9IUS3_9BURK</name>
<dbReference type="PANTHER" id="PTHR43798:SF33">
    <property type="entry name" value="HYDROLASE, PUTATIVE (AFU_ORTHOLOGUE AFUA_2G14860)-RELATED"/>
    <property type="match status" value="1"/>
</dbReference>
<dbReference type="AlphaFoldDB" id="A0A7Y9IUS3"/>
<dbReference type="PANTHER" id="PTHR43798">
    <property type="entry name" value="MONOACYLGLYCEROL LIPASE"/>
    <property type="match status" value="1"/>
</dbReference>
<dbReference type="RefSeq" id="WP_179587096.1">
    <property type="nucleotide sequence ID" value="NZ_JACBYR010000001.1"/>
</dbReference>
<dbReference type="InterPro" id="IPR029058">
    <property type="entry name" value="AB_hydrolase_fold"/>
</dbReference>
<accession>A0A7Y9IUS3</accession>
<proteinExistence type="predicted"/>
<reference evidence="2 3" key="1">
    <citation type="submission" date="2020-07" db="EMBL/GenBank/DDBJ databases">
        <title>Genomic Encyclopedia of Type Strains, Phase IV (KMG-V): Genome sequencing to study the core and pangenomes of soil and plant-associated prokaryotes.</title>
        <authorList>
            <person name="Whitman W."/>
        </authorList>
    </citation>
    <scope>NUCLEOTIDE SEQUENCE [LARGE SCALE GENOMIC DNA]</scope>
    <source>
        <strain evidence="2 3">SAS40</strain>
    </source>
</reference>
<dbReference type="SUPFAM" id="SSF53474">
    <property type="entry name" value="alpha/beta-Hydrolases"/>
    <property type="match status" value="1"/>
</dbReference>
<organism evidence="2 3">
    <name type="scientific">Pigmentiphaga litoralis</name>
    <dbReference type="NCBI Taxonomy" id="516702"/>
    <lineage>
        <taxon>Bacteria</taxon>
        <taxon>Pseudomonadati</taxon>
        <taxon>Pseudomonadota</taxon>
        <taxon>Betaproteobacteria</taxon>
        <taxon>Burkholderiales</taxon>
        <taxon>Alcaligenaceae</taxon>
        <taxon>Pigmentiphaga</taxon>
    </lineage>
</organism>
<evidence type="ECO:0000313" key="3">
    <source>
        <dbReference type="Proteomes" id="UP000542125"/>
    </source>
</evidence>
<dbReference type="InterPro" id="IPR050266">
    <property type="entry name" value="AB_hydrolase_sf"/>
</dbReference>
<sequence length="294" mass="32691">MYVPRLPSRSETLVVRGVPHHLRHWGKPGAPLLLALHGWMDVAASFQFVADHLADRWHIVAPDWRGFGLTGPTGVDCYEFSDYLGDLDALLRHLSPDAPVPLVGHSMGGNIAMLYAGVRPERISAVVNLEGLGLPGTQAQDVPARLASWLDQLVEGAKLQDYASADAVAERLRKTNPRLTPDRAAFLAHHWAKEVNGRWVLLADPAHKILNRVAYRVDEVQACWRASQAPVLWVEADDSDILRRMTALPDYRSRLEAVRHLRQATVANASHMLHHDQPEAVAQLVAEFLDLNSR</sequence>
<dbReference type="Gene3D" id="3.40.50.1820">
    <property type="entry name" value="alpha/beta hydrolase"/>
    <property type="match status" value="1"/>
</dbReference>
<dbReference type="GO" id="GO:0003824">
    <property type="term" value="F:catalytic activity"/>
    <property type="evidence" value="ECO:0007669"/>
    <property type="project" value="InterPro"/>
</dbReference>
<dbReference type="EMBL" id="JACBYR010000001">
    <property type="protein sequence ID" value="NYE83441.1"/>
    <property type="molecule type" value="Genomic_DNA"/>
</dbReference>
<dbReference type="PRINTS" id="PR00412">
    <property type="entry name" value="EPOXHYDRLASE"/>
</dbReference>
<comment type="caution">
    <text evidence="2">The sequence shown here is derived from an EMBL/GenBank/DDBJ whole genome shotgun (WGS) entry which is preliminary data.</text>
</comment>
<feature type="domain" description="AB hydrolase-1" evidence="1">
    <location>
        <begin position="31"/>
        <end position="277"/>
    </location>
</feature>
<protein>
    <submittedName>
        <fullName evidence="2">Pimeloyl-ACP methyl ester carboxylesterase</fullName>
    </submittedName>
</protein>
<dbReference type="Pfam" id="PF00561">
    <property type="entry name" value="Abhydrolase_1"/>
    <property type="match status" value="1"/>
</dbReference>
<dbReference type="Proteomes" id="UP000542125">
    <property type="component" value="Unassembled WGS sequence"/>
</dbReference>
<keyword evidence="3" id="KW-1185">Reference proteome</keyword>
<gene>
    <name evidence="2" type="ORF">FHW18_002712</name>
</gene>
<dbReference type="PRINTS" id="PR00111">
    <property type="entry name" value="ABHYDROLASE"/>
</dbReference>
<evidence type="ECO:0000259" key="1">
    <source>
        <dbReference type="Pfam" id="PF00561"/>
    </source>
</evidence>
<evidence type="ECO:0000313" key="2">
    <source>
        <dbReference type="EMBL" id="NYE83441.1"/>
    </source>
</evidence>
<dbReference type="InterPro" id="IPR000073">
    <property type="entry name" value="AB_hydrolase_1"/>
</dbReference>
<dbReference type="InterPro" id="IPR000639">
    <property type="entry name" value="Epox_hydrolase-like"/>
</dbReference>
<dbReference type="GO" id="GO:0016020">
    <property type="term" value="C:membrane"/>
    <property type="evidence" value="ECO:0007669"/>
    <property type="project" value="TreeGrafter"/>
</dbReference>